<evidence type="ECO:0000313" key="3">
    <source>
        <dbReference type="Proteomes" id="UP000601435"/>
    </source>
</evidence>
<dbReference type="AlphaFoldDB" id="A0A812QTN2"/>
<proteinExistence type="predicted"/>
<sequence>ALRGLESDPLVAEKLLHLEPSPYLQQLNARELASMLYRDNLRLKHAPRKRLQDELDSAKLADNMRQMQADRESGLLELTTAATDPLARALLSHLQEVGQRDQVMFSMPATVFGDKCEPVQQLVNPHRSLAEHTGDMEVEDADSVLASAAVGSGSDVLALPGQDIVPSAHLFQDEAARHFAKCLAPSRAFGDHSFFRISSGAMDRHVITGAPLRQFDFMVQCYVPVEIDQCGDGDQRAVHLAPLGAPMALTLRQHTFDVLAQSIHVWALDKGVKFLPRPGLGLLLAPDLFVCFRFFCYFCLFACLLPACYLVNRTLFTR</sequence>
<keyword evidence="1" id="KW-1133">Transmembrane helix</keyword>
<accession>A0A812QTN2</accession>
<feature type="non-terminal residue" evidence="2">
    <location>
        <position position="318"/>
    </location>
</feature>
<dbReference type="OrthoDB" id="435027at2759"/>
<gene>
    <name evidence="2" type="ORF">SNEC2469_LOCUS11032</name>
</gene>
<evidence type="ECO:0000256" key="1">
    <source>
        <dbReference type="SAM" id="Phobius"/>
    </source>
</evidence>
<reference evidence="2" key="1">
    <citation type="submission" date="2021-02" db="EMBL/GenBank/DDBJ databases">
        <authorList>
            <person name="Dougan E. K."/>
            <person name="Rhodes N."/>
            <person name="Thang M."/>
            <person name="Chan C."/>
        </authorList>
    </citation>
    <scope>NUCLEOTIDE SEQUENCE</scope>
</reference>
<protein>
    <submittedName>
        <fullName evidence="2">Uncharacterized protein</fullName>
    </submittedName>
</protein>
<dbReference type="EMBL" id="CAJNJA010017516">
    <property type="protein sequence ID" value="CAE7402879.1"/>
    <property type="molecule type" value="Genomic_DNA"/>
</dbReference>
<comment type="caution">
    <text evidence="2">The sequence shown here is derived from an EMBL/GenBank/DDBJ whole genome shotgun (WGS) entry which is preliminary data.</text>
</comment>
<name>A0A812QTN2_9DINO</name>
<evidence type="ECO:0000313" key="2">
    <source>
        <dbReference type="EMBL" id="CAE7402879.1"/>
    </source>
</evidence>
<organism evidence="2 3">
    <name type="scientific">Symbiodinium necroappetens</name>
    <dbReference type="NCBI Taxonomy" id="1628268"/>
    <lineage>
        <taxon>Eukaryota</taxon>
        <taxon>Sar</taxon>
        <taxon>Alveolata</taxon>
        <taxon>Dinophyceae</taxon>
        <taxon>Suessiales</taxon>
        <taxon>Symbiodiniaceae</taxon>
        <taxon>Symbiodinium</taxon>
    </lineage>
</organism>
<keyword evidence="3" id="KW-1185">Reference proteome</keyword>
<keyword evidence="1" id="KW-0812">Transmembrane</keyword>
<dbReference type="Proteomes" id="UP000601435">
    <property type="component" value="Unassembled WGS sequence"/>
</dbReference>
<keyword evidence="1" id="KW-0472">Membrane</keyword>
<feature type="transmembrane region" description="Helical" evidence="1">
    <location>
        <begin position="292"/>
        <end position="312"/>
    </location>
</feature>